<organism evidence="1">
    <name type="scientific">marine sediment metagenome</name>
    <dbReference type="NCBI Taxonomy" id="412755"/>
    <lineage>
        <taxon>unclassified sequences</taxon>
        <taxon>metagenomes</taxon>
        <taxon>ecological metagenomes</taxon>
    </lineage>
</organism>
<name>X1Q6P5_9ZZZZ</name>
<dbReference type="Gene3D" id="3.90.1310.10">
    <property type="entry name" value="Penicillin-binding protein 2a (Domain 2)"/>
    <property type="match status" value="1"/>
</dbReference>
<comment type="caution">
    <text evidence="1">The sequence shown here is derived from an EMBL/GenBank/DDBJ whole genome shotgun (WGS) entry which is preliminary data.</text>
</comment>
<reference evidence="1" key="1">
    <citation type="journal article" date="2014" name="Front. Microbiol.">
        <title>High frequency of phylogenetically diverse reductive dehalogenase-homologous genes in deep subseafloor sedimentary metagenomes.</title>
        <authorList>
            <person name="Kawai M."/>
            <person name="Futagami T."/>
            <person name="Toyoda A."/>
            <person name="Takaki Y."/>
            <person name="Nishi S."/>
            <person name="Hori S."/>
            <person name="Arai W."/>
            <person name="Tsubouchi T."/>
            <person name="Morono Y."/>
            <person name="Uchiyama I."/>
            <person name="Ito T."/>
            <person name="Fujiyama A."/>
            <person name="Inagaki F."/>
            <person name="Takami H."/>
        </authorList>
    </citation>
    <scope>NUCLEOTIDE SEQUENCE</scope>
    <source>
        <strain evidence="1">Expedition CK06-06</strain>
    </source>
</reference>
<dbReference type="GO" id="GO:0008658">
    <property type="term" value="F:penicillin binding"/>
    <property type="evidence" value="ECO:0007669"/>
    <property type="project" value="InterPro"/>
</dbReference>
<protein>
    <recommendedName>
        <fullName evidence="2">Penicillin-binding protein dimerisation domain-containing protein</fullName>
    </recommendedName>
</protein>
<dbReference type="SUPFAM" id="SSF56519">
    <property type="entry name" value="Penicillin binding protein dimerisation domain"/>
    <property type="match status" value="1"/>
</dbReference>
<dbReference type="InterPro" id="IPR036138">
    <property type="entry name" value="PBP_dimer_sf"/>
</dbReference>
<evidence type="ECO:0000313" key="1">
    <source>
        <dbReference type="EMBL" id="GAI50416.1"/>
    </source>
</evidence>
<accession>X1Q6P5</accession>
<feature type="non-terminal residue" evidence="1">
    <location>
        <position position="91"/>
    </location>
</feature>
<dbReference type="AlphaFoldDB" id="X1Q6P5"/>
<sequence length="91" mass="10089">MISYSIFATGEITADESIEDKLSSILNLDKETIAGKLNLDKSFVWLKRKVSPEVSKKIKGLDISGIGRVKECKRFYPNGPLACHVIGFTDI</sequence>
<gene>
    <name evidence="1" type="ORF">S06H3_62688</name>
</gene>
<proteinExistence type="predicted"/>
<dbReference type="EMBL" id="BARV01041401">
    <property type="protein sequence ID" value="GAI50416.1"/>
    <property type="molecule type" value="Genomic_DNA"/>
</dbReference>
<evidence type="ECO:0008006" key="2">
    <source>
        <dbReference type="Google" id="ProtNLM"/>
    </source>
</evidence>